<keyword evidence="3" id="KW-0808">Transferase</keyword>
<keyword evidence="2" id="KW-0328">Glycosyltransferase</keyword>
<evidence type="ECO:0000256" key="3">
    <source>
        <dbReference type="ARBA" id="ARBA00022679"/>
    </source>
</evidence>
<dbReference type="AlphaFoldDB" id="A0A0P7C1L6"/>
<reference evidence="9 10" key="1">
    <citation type="submission" date="2015-09" db="EMBL/GenBank/DDBJ databases">
        <title>Draft genome of a European isolate of the apple canker pathogen Neonectria ditissima.</title>
        <authorList>
            <person name="Gomez-Cortecero A."/>
            <person name="Harrison R.J."/>
            <person name="Armitage A.D."/>
        </authorList>
    </citation>
    <scope>NUCLEOTIDE SEQUENCE [LARGE SCALE GENOMIC DNA]</scope>
    <source>
        <strain evidence="9 10">R09/05</strain>
    </source>
</reference>
<evidence type="ECO:0000256" key="7">
    <source>
        <dbReference type="ARBA" id="ARBA00023180"/>
    </source>
</evidence>
<organism evidence="9 10">
    <name type="scientific">Neonectria ditissima</name>
    <dbReference type="NCBI Taxonomy" id="78410"/>
    <lineage>
        <taxon>Eukaryota</taxon>
        <taxon>Fungi</taxon>
        <taxon>Dikarya</taxon>
        <taxon>Ascomycota</taxon>
        <taxon>Pezizomycotina</taxon>
        <taxon>Sordariomycetes</taxon>
        <taxon>Hypocreomycetidae</taxon>
        <taxon>Hypocreales</taxon>
        <taxon>Nectriaceae</taxon>
        <taxon>Neonectria</taxon>
    </lineage>
</organism>
<name>A0A0P7C1L6_9HYPO</name>
<evidence type="ECO:0000313" key="10">
    <source>
        <dbReference type="Proteomes" id="UP000050424"/>
    </source>
</evidence>
<accession>A0A0P7C1L6</accession>
<keyword evidence="5 8" id="KW-1133">Transmembrane helix</keyword>
<evidence type="ECO:0000256" key="6">
    <source>
        <dbReference type="ARBA" id="ARBA00023136"/>
    </source>
</evidence>
<comment type="subcellular location">
    <subcellularLocation>
        <location evidence="1">Membrane</location>
    </subcellularLocation>
</comment>
<keyword evidence="6 8" id="KW-0472">Membrane</keyword>
<evidence type="ECO:0000256" key="4">
    <source>
        <dbReference type="ARBA" id="ARBA00022692"/>
    </source>
</evidence>
<comment type="caution">
    <text evidence="9">The sequence shown here is derived from an EMBL/GenBank/DDBJ whole genome shotgun (WGS) entry which is preliminary data.</text>
</comment>
<evidence type="ECO:0000256" key="1">
    <source>
        <dbReference type="ARBA" id="ARBA00004370"/>
    </source>
</evidence>
<dbReference type="OrthoDB" id="2849215at2759"/>
<keyword evidence="4 8" id="KW-0812">Transmembrane</keyword>
<evidence type="ECO:0000256" key="5">
    <source>
        <dbReference type="ARBA" id="ARBA00022989"/>
    </source>
</evidence>
<dbReference type="EMBL" id="LKCW01000004">
    <property type="protein sequence ID" value="KPM45871.1"/>
    <property type="molecule type" value="Genomic_DNA"/>
</dbReference>
<keyword evidence="7" id="KW-0325">Glycoprotein</keyword>
<evidence type="ECO:0008006" key="11">
    <source>
        <dbReference type="Google" id="ProtNLM"/>
    </source>
</evidence>
<feature type="transmembrane region" description="Helical" evidence="8">
    <location>
        <begin position="349"/>
        <end position="366"/>
    </location>
</feature>
<dbReference type="GO" id="GO:0016020">
    <property type="term" value="C:membrane"/>
    <property type="evidence" value="ECO:0007669"/>
    <property type="project" value="UniProtKB-SubCell"/>
</dbReference>
<dbReference type="InterPro" id="IPR029044">
    <property type="entry name" value="Nucleotide-diphossugar_trans"/>
</dbReference>
<proteinExistence type="predicted"/>
<feature type="transmembrane region" description="Helical" evidence="8">
    <location>
        <begin position="325"/>
        <end position="343"/>
    </location>
</feature>
<dbReference type="GO" id="GO:0016757">
    <property type="term" value="F:glycosyltransferase activity"/>
    <property type="evidence" value="ECO:0007669"/>
    <property type="project" value="UniProtKB-KW"/>
</dbReference>
<dbReference type="STRING" id="78410.A0A0P7C1L6"/>
<sequence>MVTMASFPWHIVGFIAFFILFFVRFFRLMTFYCAATVRWEKPVFRYPAIDHSHCSVVVPVGDLDSPHLKGCIRSILRNNVVALFLVTVGTQRRNRLHDLVSGFIDEYPSIEIHVGAVPTANKRSQIAHALPHVTTPITILADDNVTWPDGFVANATTPFGSPNIGAVGVARTIRKEVVMSFWHSFWKFLDNVYYDTLNTQALRANAFVCLDSGINSQTSLYRTDIIQDAEFLEAFQNESSFFGRLGPIVDGYEHFISRWLAQNNWYVDVQEGEPIEVPPSTALQVIQNCERQHRNSLHSNAAVIRLREVWRFNNMLTAFTKVGDLLNFALVFDASMALALAAIVSWRYWAWAFAVIGIVEFLANIIHKPAQALLRNPLGCIHIFGHILFEYFQDFLKLKAIFTLYKLKQSSRRSADLEEGVDKRIEWIWGTYGEVLRIVSIHE</sequence>
<dbReference type="PANTHER" id="PTHR47844:SF1">
    <property type="entry name" value="EXOSTOSIN-LIKE 2"/>
    <property type="match status" value="1"/>
</dbReference>
<evidence type="ECO:0000256" key="8">
    <source>
        <dbReference type="SAM" id="Phobius"/>
    </source>
</evidence>
<evidence type="ECO:0000256" key="2">
    <source>
        <dbReference type="ARBA" id="ARBA00022676"/>
    </source>
</evidence>
<dbReference type="SUPFAM" id="SSF53448">
    <property type="entry name" value="Nucleotide-diphospho-sugar transferases"/>
    <property type="match status" value="1"/>
</dbReference>
<keyword evidence="10" id="KW-1185">Reference proteome</keyword>
<dbReference type="Pfam" id="PF13641">
    <property type="entry name" value="Glyco_tranf_2_3"/>
    <property type="match status" value="1"/>
</dbReference>
<protein>
    <recommendedName>
        <fullName evidence="11">Glycosyltransferase 2-like domain-containing protein</fullName>
    </recommendedName>
</protein>
<gene>
    <name evidence="9" type="ORF">AK830_g625</name>
</gene>
<evidence type="ECO:0000313" key="9">
    <source>
        <dbReference type="EMBL" id="KPM45871.1"/>
    </source>
</evidence>
<dbReference type="PANTHER" id="PTHR47844">
    <property type="entry name" value="SYNTHASE CPS1, PUTATIVE (AFU_ORTHOLOGUE AFUA_7G02500)-RELATED"/>
    <property type="match status" value="1"/>
</dbReference>
<dbReference type="InterPro" id="IPR052427">
    <property type="entry name" value="Glycosyltrans_GT2/GT47"/>
</dbReference>
<dbReference type="Proteomes" id="UP000050424">
    <property type="component" value="Unassembled WGS sequence"/>
</dbReference>
<feature type="transmembrane region" description="Helical" evidence="8">
    <location>
        <begin position="6"/>
        <end position="26"/>
    </location>
</feature>